<sequence>MIVYTVGNCLSSYKASTTLDDLPKEHSMLERLTRPS</sequence>
<name>A0A0E9W2G6_ANGAN</name>
<reference evidence="1" key="1">
    <citation type="submission" date="2014-11" db="EMBL/GenBank/DDBJ databases">
        <authorList>
            <person name="Amaro Gonzalez C."/>
        </authorList>
    </citation>
    <scope>NUCLEOTIDE SEQUENCE</scope>
</reference>
<dbReference type="AlphaFoldDB" id="A0A0E9W2G6"/>
<protein>
    <submittedName>
        <fullName evidence="1">Uncharacterized protein</fullName>
    </submittedName>
</protein>
<dbReference type="EMBL" id="GBXM01023983">
    <property type="protein sequence ID" value="JAH84594.1"/>
    <property type="molecule type" value="Transcribed_RNA"/>
</dbReference>
<evidence type="ECO:0000313" key="1">
    <source>
        <dbReference type="EMBL" id="JAH84594.1"/>
    </source>
</evidence>
<organism evidence="1">
    <name type="scientific">Anguilla anguilla</name>
    <name type="common">European freshwater eel</name>
    <name type="synonym">Muraena anguilla</name>
    <dbReference type="NCBI Taxonomy" id="7936"/>
    <lineage>
        <taxon>Eukaryota</taxon>
        <taxon>Metazoa</taxon>
        <taxon>Chordata</taxon>
        <taxon>Craniata</taxon>
        <taxon>Vertebrata</taxon>
        <taxon>Euteleostomi</taxon>
        <taxon>Actinopterygii</taxon>
        <taxon>Neopterygii</taxon>
        <taxon>Teleostei</taxon>
        <taxon>Anguilliformes</taxon>
        <taxon>Anguillidae</taxon>
        <taxon>Anguilla</taxon>
    </lineage>
</organism>
<proteinExistence type="predicted"/>
<reference evidence="1" key="2">
    <citation type="journal article" date="2015" name="Fish Shellfish Immunol.">
        <title>Early steps in the European eel (Anguilla anguilla)-Vibrio vulnificus interaction in the gills: Role of the RtxA13 toxin.</title>
        <authorList>
            <person name="Callol A."/>
            <person name="Pajuelo D."/>
            <person name="Ebbesson L."/>
            <person name="Teles M."/>
            <person name="MacKenzie S."/>
            <person name="Amaro C."/>
        </authorList>
    </citation>
    <scope>NUCLEOTIDE SEQUENCE</scope>
</reference>
<accession>A0A0E9W2G6</accession>